<sequence length="223" mass="23062">MRPAPTVTVKTQEDSMAGEAVAQESTEHAAEAAHGAADAVHGAADAAHGAVDAAHGAEAQGIPQLDFSTFPNQIFWLIVTIVVIYFILTKVALPRIASVLAERKGTITNDIAAAEELKLKAVEAEKAYDKALAEARSEAQKIAAEARKAIQEDLEEATAKADAEIAAKSAESTARIAEIRDSAMASVEAVAKETAVEIVAAFGRSADADTVANAVDAQMKGGA</sequence>
<evidence type="ECO:0000256" key="11">
    <source>
        <dbReference type="ARBA" id="ARBA00025614"/>
    </source>
</evidence>
<dbReference type="AlphaFoldDB" id="A0A1I1JQX5"/>
<feature type="transmembrane region" description="Helical" evidence="13">
    <location>
        <begin position="74"/>
        <end position="93"/>
    </location>
</feature>
<dbReference type="NCBIfam" id="NF009988">
    <property type="entry name" value="PRK13454.1"/>
    <property type="match status" value="1"/>
</dbReference>
<comment type="subcellular location">
    <subcellularLocation>
        <location evidence="13">Cell membrane</location>
        <topology evidence="13">Single-pass membrane protein</topology>
    </subcellularLocation>
    <subcellularLocation>
        <location evidence="12">Endomembrane system</location>
        <topology evidence="12">Single-pass membrane protein</topology>
    </subcellularLocation>
</comment>
<reference evidence="16 17" key="1">
    <citation type="submission" date="2016-10" db="EMBL/GenBank/DDBJ databases">
        <authorList>
            <person name="de Groot N.N."/>
        </authorList>
    </citation>
    <scope>NUCLEOTIDE SEQUENCE [LARGE SCALE GENOMIC DNA]</scope>
    <source>
        <strain evidence="16 17">DSM 19548</strain>
    </source>
</reference>
<dbReference type="GO" id="GO:0045259">
    <property type="term" value="C:proton-transporting ATP synthase complex"/>
    <property type="evidence" value="ECO:0007669"/>
    <property type="project" value="UniProtKB-KW"/>
</dbReference>
<keyword evidence="2 13" id="KW-0813">Transport</keyword>
<keyword evidence="8 13" id="KW-0472">Membrane</keyword>
<name>A0A1I1JQX5_9RHOB</name>
<gene>
    <name evidence="13" type="primary">atpF</name>
    <name evidence="16" type="ORF">SAMN04488094_105208</name>
</gene>
<organism evidence="16 17">
    <name type="scientific">Tropicimonas isoalkanivorans</name>
    <dbReference type="NCBI Taxonomy" id="441112"/>
    <lineage>
        <taxon>Bacteria</taxon>
        <taxon>Pseudomonadati</taxon>
        <taxon>Pseudomonadota</taxon>
        <taxon>Alphaproteobacteria</taxon>
        <taxon>Rhodobacterales</taxon>
        <taxon>Roseobacteraceae</taxon>
        <taxon>Tropicimonas</taxon>
    </lineage>
</organism>
<dbReference type="InterPro" id="IPR050059">
    <property type="entry name" value="ATP_synthase_B_chain"/>
</dbReference>
<evidence type="ECO:0000256" key="9">
    <source>
        <dbReference type="ARBA" id="ARBA00023310"/>
    </source>
</evidence>
<evidence type="ECO:0000256" key="6">
    <source>
        <dbReference type="ARBA" id="ARBA00022989"/>
    </source>
</evidence>
<keyword evidence="3 13" id="KW-0138">CF(0)</keyword>
<keyword evidence="5 13" id="KW-0375">Hydrogen ion transport</keyword>
<dbReference type="RefSeq" id="WP_245758821.1">
    <property type="nucleotide sequence ID" value="NZ_FOLG01000005.1"/>
</dbReference>
<dbReference type="PANTHER" id="PTHR33445:SF1">
    <property type="entry name" value="ATP SYNTHASE SUBUNIT B"/>
    <property type="match status" value="1"/>
</dbReference>
<keyword evidence="9 13" id="KW-0066">ATP synthesis</keyword>
<evidence type="ECO:0000256" key="13">
    <source>
        <dbReference type="HAMAP-Rule" id="MF_01398"/>
    </source>
</evidence>
<evidence type="ECO:0000256" key="3">
    <source>
        <dbReference type="ARBA" id="ARBA00022547"/>
    </source>
</evidence>
<keyword evidence="15" id="KW-0175">Coiled coil</keyword>
<evidence type="ECO:0000256" key="8">
    <source>
        <dbReference type="ARBA" id="ARBA00023136"/>
    </source>
</evidence>
<dbReference type="GO" id="GO:0005886">
    <property type="term" value="C:plasma membrane"/>
    <property type="evidence" value="ECO:0007669"/>
    <property type="project" value="UniProtKB-SubCell"/>
</dbReference>
<dbReference type="CDD" id="cd06503">
    <property type="entry name" value="ATP-synt_Fo_b"/>
    <property type="match status" value="1"/>
</dbReference>
<evidence type="ECO:0000256" key="7">
    <source>
        <dbReference type="ARBA" id="ARBA00023065"/>
    </source>
</evidence>
<feature type="coiled-coil region" evidence="15">
    <location>
        <begin position="114"/>
        <end position="167"/>
    </location>
</feature>
<evidence type="ECO:0000313" key="17">
    <source>
        <dbReference type="Proteomes" id="UP000198728"/>
    </source>
</evidence>
<dbReference type="GO" id="GO:0046933">
    <property type="term" value="F:proton-transporting ATP synthase activity, rotational mechanism"/>
    <property type="evidence" value="ECO:0007669"/>
    <property type="project" value="UniProtKB-UniRule"/>
</dbReference>
<dbReference type="HAMAP" id="MF_01398">
    <property type="entry name" value="ATP_synth_b_bprime"/>
    <property type="match status" value="1"/>
</dbReference>
<dbReference type="PANTHER" id="PTHR33445">
    <property type="entry name" value="ATP SYNTHASE SUBUNIT B', CHLOROPLASTIC"/>
    <property type="match status" value="1"/>
</dbReference>
<proteinExistence type="inferred from homology"/>
<keyword evidence="7 13" id="KW-0406">Ion transport</keyword>
<dbReference type="GO" id="GO:0012505">
    <property type="term" value="C:endomembrane system"/>
    <property type="evidence" value="ECO:0007669"/>
    <property type="project" value="UniProtKB-SubCell"/>
</dbReference>
<evidence type="ECO:0000256" key="5">
    <source>
        <dbReference type="ARBA" id="ARBA00022781"/>
    </source>
</evidence>
<keyword evidence="17" id="KW-1185">Reference proteome</keyword>
<keyword evidence="6 13" id="KW-1133">Transmembrane helix</keyword>
<keyword evidence="13" id="KW-1003">Cell membrane</keyword>
<evidence type="ECO:0000256" key="10">
    <source>
        <dbReference type="ARBA" id="ARBA00025198"/>
    </source>
</evidence>
<dbReference type="GO" id="GO:0046961">
    <property type="term" value="F:proton-transporting ATPase activity, rotational mechanism"/>
    <property type="evidence" value="ECO:0007669"/>
    <property type="project" value="TreeGrafter"/>
</dbReference>
<dbReference type="Pfam" id="PF00430">
    <property type="entry name" value="ATP-synt_B"/>
    <property type="match status" value="1"/>
</dbReference>
<comment type="function">
    <text evidence="10 13">F(1)F(0) ATP synthase produces ATP from ADP in the presence of a proton or sodium gradient. F-type ATPases consist of two structural domains, F(1) containing the extramembraneous catalytic core and F(0) containing the membrane proton channel, linked together by a central stalk and a peripheral stalk. During catalysis, ATP synthesis in the catalytic domain of F(1) is coupled via a rotary mechanism of the central stalk subunits to proton translocation.</text>
</comment>
<dbReference type="Proteomes" id="UP000198728">
    <property type="component" value="Unassembled WGS sequence"/>
</dbReference>
<comment type="function">
    <text evidence="11">Component of the F(0) channel, it forms part of the peripheral stalk, linking F(1) to F(0). The b'-subunit is a diverged and duplicated form of b found in plants and photosynthetic bacteria.</text>
</comment>
<evidence type="ECO:0000256" key="12">
    <source>
        <dbReference type="ARBA" id="ARBA00037847"/>
    </source>
</evidence>
<evidence type="ECO:0000256" key="1">
    <source>
        <dbReference type="ARBA" id="ARBA00005513"/>
    </source>
</evidence>
<evidence type="ECO:0000256" key="14">
    <source>
        <dbReference type="RuleBase" id="RU003848"/>
    </source>
</evidence>
<dbReference type="InterPro" id="IPR002146">
    <property type="entry name" value="ATP_synth_b/b'su_bac/chlpt"/>
</dbReference>
<keyword evidence="4 13" id="KW-0812">Transmembrane</keyword>
<dbReference type="EMBL" id="FOLG01000005">
    <property type="protein sequence ID" value="SFC50342.1"/>
    <property type="molecule type" value="Genomic_DNA"/>
</dbReference>
<protein>
    <recommendedName>
        <fullName evidence="13">ATP synthase subunit b</fullName>
    </recommendedName>
    <alternativeName>
        <fullName evidence="13">ATP synthase F(0) sector subunit b</fullName>
    </alternativeName>
    <alternativeName>
        <fullName evidence="13">ATPase subunit I</fullName>
    </alternativeName>
    <alternativeName>
        <fullName evidence="13">F-type ATPase subunit b</fullName>
        <shortName evidence="13">F-ATPase subunit b</shortName>
    </alternativeName>
</protein>
<evidence type="ECO:0000256" key="2">
    <source>
        <dbReference type="ARBA" id="ARBA00022448"/>
    </source>
</evidence>
<dbReference type="STRING" id="441112.SAMN04488094_105208"/>
<accession>A0A1I1JQX5</accession>
<comment type="similarity">
    <text evidence="1 13 14">Belongs to the ATPase B chain family.</text>
</comment>
<evidence type="ECO:0000256" key="15">
    <source>
        <dbReference type="SAM" id="Coils"/>
    </source>
</evidence>
<evidence type="ECO:0000313" key="16">
    <source>
        <dbReference type="EMBL" id="SFC50342.1"/>
    </source>
</evidence>
<evidence type="ECO:0000256" key="4">
    <source>
        <dbReference type="ARBA" id="ARBA00022692"/>
    </source>
</evidence>
<comment type="subunit">
    <text evidence="13">F-type ATPases have 2 components, F(1) - the catalytic core - and F(0) - the membrane proton channel. F(1) has five subunits: alpha(3), beta(3), gamma(1), delta(1), epsilon(1). F(0) has three main subunits: a(1), b(2) and c(10-14). The alpha and beta chains form an alternating ring which encloses part of the gamma chain. F(1) is attached to F(0) by a central stalk formed by the gamma and epsilon chains, while a peripheral stalk is formed by the delta and b chains.</text>
</comment>